<organism evidence="2 3">
    <name type="scientific">Paractinoplanes deccanensis</name>
    <dbReference type="NCBI Taxonomy" id="113561"/>
    <lineage>
        <taxon>Bacteria</taxon>
        <taxon>Bacillati</taxon>
        <taxon>Actinomycetota</taxon>
        <taxon>Actinomycetes</taxon>
        <taxon>Micromonosporales</taxon>
        <taxon>Micromonosporaceae</taxon>
        <taxon>Paractinoplanes</taxon>
    </lineage>
</organism>
<accession>A0ABQ3XZU8</accession>
<name>A0ABQ3XZU8_9ACTN</name>
<evidence type="ECO:0000313" key="3">
    <source>
        <dbReference type="Proteomes" id="UP000609879"/>
    </source>
</evidence>
<reference evidence="2 3" key="1">
    <citation type="submission" date="2021-01" db="EMBL/GenBank/DDBJ databases">
        <title>Whole genome shotgun sequence of Actinoplanes deccanensis NBRC 13994.</title>
        <authorList>
            <person name="Komaki H."/>
            <person name="Tamura T."/>
        </authorList>
    </citation>
    <scope>NUCLEOTIDE SEQUENCE [LARGE SCALE GENOMIC DNA]</scope>
    <source>
        <strain evidence="2 3">NBRC 13994</strain>
    </source>
</reference>
<evidence type="ECO:0000259" key="1">
    <source>
        <dbReference type="Pfam" id="PF24792"/>
    </source>
</evidence>
<dbReference type="Pfam" id="PF24792">
    <property type="entry name" value="DUF7701"/>
    <property type="match status" value="1"/>
</dbReference>
<evidence type="ECO:0000313" key="2">
    <source>
        <dbReference type="EMBL" id="GID73271.1"/>
    </source>
</evidence>
<gene>
    <name evidence="2" type="ORF">Ade02nite_19120</name>
</gene>
<dbReference type="RefSeq" id="WP_203761200.1">
    <property type="nucleotide sequence ID" value="NZ_BAAABO010000029.1"/>
</dbReference>
<sequence length="106" mass="12127">MTESNYVQELRSEIAARLPNCDDHLIDLYTLLGLQYGTHVDEVHVHNAWAVHTNRTRPDHRSLIPFPFLAPEVQALDTKYVEAIRQADRAVYSKHLAAHQAKEAAR</sequence>
<protein>
    <recommendedName>
        <fullName evidence="1">DUF7701 domain-containing protein</fullName>
    </recommendedName>
</protein>
<dbReference type="InterPro" id="IPR056118">
    <property type="entry name" value="DUF7701"/>
</dbReference>
<dbReference type="Proteomes" id="UP000609879">
    <property type="component" value="Unassembled WGS sequence"/>
</dbReference>
<keyword evidence="3" id="KW-1185">Reference proteome</keyword>
<comment type="caution">
    <text evidence="2">The sequence shown here is derived from an EMBL/GenBank/DDBJ whole genome shotgun (WGS) entry which is preliminary data.</text>
</comment>
<dbReference type="EMBL" id="BOMI01000033">
    <property type="protein sequence ID" value="GID73271.1"/>
    <property type="molecule type" value="Genomic_DNA"/>
</dbReference>
<feature type="domain" description="DUF7701" evidence="1">
    <location>
        <begin position="5"/>
        <end position="88"/>
    </location>
</feature>
<proteinExistence type="predicted"/>